<accession>A0A345DZM3</accession>
<gene>
    <name evidence="2" type="ORF">DU484_02120</name>
    <name evidence="1" type="ORF">DU500_02525</name>
</gene>
<evidence type="ECO:0000313" key="1">
    <source>
        <dbReference type="EMBL" id="AXG05395.1"/>
    </source>
</evidence>
<dbReference type="EMBL" id="CP031148">
    <property type="protein sequence ID" value="AXG08750.1"/>
    <property type="molecule type" value="Genomic_DNA"/>
</dbReference>
<dbReference type="KEGG" id="haj:DU500_02525"/>
<keyword evidence="4" id="KW-1185">Reference proteome</keyword>
<accession>A0A345E978</accession>
<evidence type="ECO:0000313" key="4">
    <source>
        <dbReference type="Proteomes" id="UP000253273"/>
    </source>
</evidence>
<dbReference type="OrthoDB" id="190410at2157"/>
<dbReference type="InterPro" id="IPR055983">
    <property type="entry name" value="DUF7561"/>
</dbReference>
<evidence type="ECO:0000313" key="2">
    <source>
        <dbReference type="EMBL" id="AXG08750.1"/>
    </source>
</evidence>
<evidence type="ECO:0008006" key="5">
    <source>
        <dbReference type="Google" id="ProtNLM"/>
    </source>
</evidence>
<organism evidence="2 3">
    <name type="scientific">Haloplanus rubicundus</name>
    <dbReference type="NCBI Taxonomy" id="1547898"/>
    <lineage>
        <taxon>Archaea</taxon>
        <taxon>Methanobacteriati</taxon>
        <taxon>Methanobacteriota</taxon>
        <taxon>Stenosarchaea group</taxon>
        <taxon>Halobacteria</taxon>
        <taxon>Halobacteriales</taxon>
        <taxon>Haloferacaceae</taxon>
        <taxon>Haloplanus</taxon>
    </lineage>
</organism>
<reference evidence="2 3" key="1">
    <citation type="submission" date="2018-07" db="EMBL/GenBank/DDBJ databases">
        <title>Genome sequences of Haloplanus sp. CBA1112.</title>
        <authorList>
            <person name="Kim Y.B."/>
            <person name="Roh S.W."/>
        </authorList>
    </citation>
    <scope>NUCLEOTIDE SEQUENCE [LARGE SCALE GENOMIC DNA]</scope>
    <source>
        <strain evidence="2 3">CBA1112</strain>
    </source>
</reference>
<protein>
    <recommendedName>
        <fullName evidence="5">Small CPxCG-related zinc finger protein</fullName>
    </recommendedName>
</protein>
<dbReference type="Pfam" id="PF24442">
    <property type="entry name" value="DUF7561"/>
    <property type="match status" value="1"/>
</dbReference>
<dbReference type="Proteomes" id="UP000252985">
    <property type="component" value="Chromosome"/>
</dbReference>
<evidence type="ECO:0000313" key="3">
    <source>
        <dbReference type="Proteomes" id="UP000252985"/>
    </source>
</evidence>
<reference evidence="1 4" key="2">
    <citation type="submission" date="2018-07" db="EMBL/GenBank/DDBJ databases">
        <title>Genome sequences of Haloplanus sp. CBA1113.</title>
        <authorList>
            <person name="Kim Y.B."/>
            <person name="Roh S.W."/>
        </authorList>
    </citation>
    <scope>NUCLEOTIDE SEQUENCE [LARGE SCALE GENOMIC DNA]</scope>
    <source>
        <strain evidence="1 4">CBA1113</strain>
    </source>
</reference>
<name>A0A345E978_9EURY</name>
<dbReference type="EMBL" id="CP031150">
    <property type="protein sequence ID" value="AXG05395.1"/>
    <property type="molecule type" value="Genomic_DNA"/>
</dbReference>
<proteinExistence type="predicted"/>
<sequence length="69" mass="7216">MSSDPCDGCGEEVPVAGGAGDFWTFEAEATGGMTLELADGSEHFLCFDCIERLPDDREVTAADVAALSE</sequence>
<dbReference type="RefSeq" id="WP_114584545.1">
    <property type="nucleotide sequence ID" value="NZ_CP031148.1"/>
</dbReference>
<dbReference type="AlphaFoldDB" id="A0A345E978"/>
<dbReference type="KEGG" id="haq:DU484_02120"/>
<dbReference type="Proteomes" id="UP000253273">
    <property type="component" value="Chromosome"/>
</dbReference>
<dbReference type="GeneID" id="37285736"/>